<dbReference type="Proteomes" id="UP000812440">
    <property type="component" value="Chromosome 9"/>
</dbReference>
<protein>
    <submittedName>
        <fullName evidence="1">Uncharacterized protein</fullName>
    </submittedName>
</protein>
<proteinExistence type="predicted"/>
<accession>A0A8T2IN88</accession>
<dbReference type="AlphaFoldDB" id="A0A8T2IN88"/>
<keyword evidence="2" id="KW-1185">Reference proteome</keyword>
<reference evidence="1" key="1">
    <citation type="thesis" date="2020" institute="ProQuest LLC" country="789 East Eisenhower Parkway, Ann Arbor, MI, USA">
        <title>Comparative Genomics and Chromosome Evolution.</title>
        <authorList>
            <person name="Mudd A.B."/>
        </authorList>
    </citation>
    <scope>NUCLEOTIDE SEQUENCE</scope>
    <source>
        <strain evidence="1">Female2</strain>
        <tissue evidence="1">Blood</tissue>
    </source>
</reference>
<evidence type="ECO:0000313" key="2">
    <source>
        <dbReference type="Proteomes" id="UP000812440"/>
    </source>
</evidence>
<organism evidence="1 2">
    <name type="scientific">Hymenochirus boettgeri</name>
    <name type="common">Congo dwarf clawed frog</name>
    <dbReference type="NCBI Taxonomy" id="247094"/>
    <lineage>
        <taxon>Eukaryota</taxon>
        <taxon>Metazoa</taxon>
        <taxon>Chordata</taxon>
        <taxon>Craniata</taxon>
        <taxon>Vertebrata</taxon>
        <taxon>Euteleostomi</taxon>
        <taxon>Amphibia</taxon>
        <taxon>Batrachia</taxon>
        <taxon>Anura</taxon>
        <taxon>Pipoidea</taxon>
        <taxon>Pipidae</taxon>
        <taxon>Pipinae</taxon>
        <taxon>Hymenochirus</taxon>
    </lineage>
</organism>
<gene>
    <name evidence="1" type="ORF">GDO86_016968</name>
</gene>
<name>A0A8T2IN88_9PIPI</name>
<evidence type="ECO:0000313" key="1">
    <source>
        <dbReference type="EMBL" id="KAG8432520.1"/>
    </source>
</evidence>
<sequence>MSSLGRSSQRDADDSGIGWTLRTFLWFSFLVQFRTRFNFETRGMVIFTSGPQQVQINEYLTKSSLFLGSPSGATINSDCVQMDLKTSSFGSCTPRYHFLSKDFEATLQVSYKGNSLEVGQWICSTDLLQPSSFKKRPRLLPHDIKMYTFIPQSTTGLQETIGPQLQEASLHFTQKVLNSSRNRKRKKLKTLHPKKRFLREYLWMQQTS</sequence>
<dbReference type="OrthoDB" id="10534307at2759"/>
<dbReference type="EMBL" id="JAACNH010000009">
    <property type="protein sequence ID" value="KAG8432520.1"/>
    <property type="molecule type" value="Genomic_DNA"/>
</dbReference>
<comment type="caution">
    <text evidence="1">The sequence shown here is derived from an EMBL/GenBank/DDBJ whole genome shotgun (WGS) entry which is preliminary data.</text>
</comment>